<evidence type="ECO:0000313" key="2">
    <source>
        <dbReference type="Proteomes" id="UP000067523"/>
    </source>
</evidence>
<dbReference type="KEGG" id="erx:ATZ35_01175"/>
<evidence type="ECO:0000313" key="1">
    <source>
        <dbReference type="EMBL" id="ALS35818.1"/>
    </source>
</evidence>
<dbReference type="STRING" id="118060.ATZ35_01175"/>
<reference evidence="2" key="1">
    <citation type="submission" date="2015-12" db="EMBL/GenBank/DDBJ databases">
        <authorList>
            <person name="Lauer A."/>
            <person name="Humrighouse B."/>
            <person name="Loparev V."/>
            <person name="Shewmaker P.L."/>
            <person name="Whitney A.M."/>
            <person name="McLaughlin R.W."/>
        </authorList>
    </citation>
    <scope>NUCLEOTIDE SEQUENCE [LARGE SCALE GENOMIC DNA]</scope>
    <source>
        <strain evidence="2">LMG 26678</strain>
    </source>
</reference>
<proteinExistence type="predicted"/>
<gene>
    <name evidence="1" type="ORF">ATZ35_01175</name>
</gene>
<dbReference type="EMBL" id="CP013655">
    <property type="protein sequence ID" value="ALS35818.1"/>
    <property type="molecule type" value="Genomic_DNA"/>
</dbReference>
<name>A0A0U2WUZ0_9ENTE</name>
<sequence length="60" mass="6852">MKLEQLRNLLSSLDDDIEVRVSVQEYKEDAMRDLNYEDGRSQSLEGINLIGDIIILKGAK</sequence>
<protein>
    <submittedName>
        <fullName evidence="1">Uncharacterized protein</fullName>
    </submittedName>
</protein>
<dbReference type="RefSeq" id="WP_208928706.1">
    <property type="nucleotide sequence ID" value="NZ_CP013655.1"/>
</dbReference>
<dbReference type="AlphaFoldDB" id="A0A0U2WUZ0"/>
<accession>A0A0U2WUZ0</accession>
<organism evidence="1 2">
    <name type="scientific">Enterococcus rotai</name>
    <dbReference type="NCBI Taxonomy" id="118060"/>
    <lineage>
        <taxon>Bacteria</taxon>
        <taxon>Bacillati</taxon>
        <taxon>Bacillota</taxon>
        <taxon>Bacilli</taxon>
        <taxon>Lactobacillales</taxon>
        <taxon>Enterococcaceae</taxon>
        <taxon>Enterococcus</taxon>
    </lineage>
</organism>
<keyword evidence="2" id="KW-1185">Reference proteome</keyword>
<dbReference type="Proteomes" id="UP000067523">
    <property type="component" value="Chromosome"/>
</dbReference>